<feature type="transmembrane region" description="Helical" evidence="5">
    <location>
        <begin position="209"/>
        <end position="234"/>
    </location>
</feature>
<evidence type="ECO:0000256" key="1">
    <source>
        <dbReference type="ARBA" id="ARBA00004127"/>
    </source>
</evidence>
<evidence type="ECO:0000256" key="5">
    <source>
        <dbReference type="SAM" id="Phobius"/>
    </source>
</evidence>
<dbReference type="GO" id="GO:0032259">
    <property type="term" value="P:methylation"/>
    <property type="evidence" value="ECO:0007669"/>
    <property type="project" value="UniProtKB-KW"/>
</dbReference>
<feature type="transmembrane region" description="Helical" evidence="5">
    <location>
        <begin position="119"/>
        <end position="140"/>
    </location>
</feature>
<dbReference type="EMBL" id="JBHPKH010000011">
    <property type="protein sequence ID" value="MFC1572301.1"/>
    <property type="molecule type" value="Genomic_DNA"/>
</dbReference>
<dbReference type="InterPro" id="IPR007318">
    <property type="entry name" value="Phopholipid_MeTrfase"/>
</dbReference>
<organism evidence="6 7">
    <name type="scientific">Eiseniibacteriota bacterium</name>
    <dbReference type="NCBI Taxonomy" id="2212470"/>
    <lineage>
        <taxon>Bacteria</taxon>
        <taxon>Candidatus Eiseniibacteriota</taxon>
    </lineage>
</organism>
<evidence type="ECO:0000313" key="6">
    <source>
        <dbReference type="EMBL" id="MFC1572301.1"/>
    </source>
</evidence>
<sequence length="270" mass="30405">MERRDSPRPWIKVFLFLESVVLPLAFLYFAGAIVWGFLKPLDPPRFGKDTLLGASGVLLDFFFHPEKAPEGVSRIQIYSWVGFGLIRPAIAFLFDILCAALIILRTTNVRYVPSSAREIFVPIAGTFLLLLLPLSQFLPGRLGQPMSYPPDLVITMTALPAVLAVCGGALAVYGILYLRRNFSIFVEVREIVLSGPYRYIRHPLYTGEIALITGVVLIRPTVFGLFLVALEIVFQYMRAKMEEARLAESSPEYAARMLKTGMFFPRLIRR</sequence>
<proteinExistence type="predicted"/>
<reference evidence="6 7" key="1">
    <citation type="submission" date="2024-09" db="EMBL/GenBank/DDBJ databases">
        <authorList>
            <person name="D'Angelo T."/>
        </authorList>
    </citation>
    <scope>NUCLEOTIDE SEQUENCE [LARGE SCALE GENOMIC DNA]</scope>
    <source>
        <strain evidence="6">SAG AM-320-E07</strain>
    </source>
</reference>
<evidence type="ECO:0000256" key="3">
    <source>
        <dbReference type="ARBA" id="ARBA00022989"/>
    </source>
</evidence>
<dbReference type="Pfam" id="PF04191">
    <property type="entry name" value="PEMT"/>
    <property type="match status" value="1"/>
</dbReference>
<keyword evidence="6" id="KW-0808">Transferase</keyword>
<feature type="transmembrane region" description="Helical" evidence="5">
    <location>
        <begin position="152"/>
        <end position="176"/>
    </location>
</feature>
<evidence type="ECO:0000256" key="4">
    <source>
        <dbReference type="ARBA" id="ARBA00023136"/>
    </source>
</evidence>
<dbReference type="EC" id="2.1.1.100" evidence="6"/>
<name>A0ABV6YIY6_UNCEI</name>
<keyword evidence="3 5" id="KW-1133">Transmembrane helix</keyword>
<keyword evidence="4 5" id="KW-0472">Membrane</keyword>
<keyword evidence="2 5" id="KW-0812">Transmembrane</keyword>
<dbReference type="EC" id="2.1.1.334" evidence="6"/>
<keyword evidence="7" id="KW-1185">Reference proteome</keyword>
<comment type="subcellular location">
    <subcellularLocation>
        <location evidence="1">Endomembrane system</location>
        <topology evidence="1">Multi-pass membrane protein</topology>
    </subcellularLocation>
</comment>
<keyword evidence="6" id="KW-0489">Methyltransferase</keyword>
<dbReference type="Gene3D" id="1.20.120.1630">
    <property type="match status" value="1"/>
</dbReference>
<feature type="transmembrane region" description="Helical" evidence="5">
    <location>
        <begin position="12"/>
        <end position="38"/>
    </location>
</feature>
<protein>
    <submittedName>
        <fullName evidence="6">Methyltransferase family protein</fullName>
        <ecNumber evidence="6">2.1.1.100</ecNumber>
        <ecNumber evidence="6">2.1.1.334</ecNumber>
    </submittedName>
</protein>
<feature type="transmembrane region" description="Helical" evidence="5">
    <location>
        <begin position="77"/>
        <end position="104"/>
    </location>
</feature>
<dbReference type="GO" id="GO:0004671">
    <property type="term" value="F:protein C-terminal S-isoprenylcysteine carboxyl O-methyltransferase activity"/>
    <property type="evidence" value="ECO:0007669"/>
    <property type="project" value="UniProtKB-EC"/>
</dbReference>
<dbReference type="Proteomes" id="UP001593833">
    <property type="component" value="Unassembled WGS sequence"/>
</dbReference>
<comment type="caution">
    <text evidence="6">The sequence shown here is derived from an EMBL/GenBank/DDBJ whole genome shotgun (WGS) entry which is preliminary data.</text>
</comment>
<evidence type="ECO:0000256" key="2">
    <source>
        <dbReference type="ARBA" id="ARBA00022692"/>
    </source>
</evidence>
<evidence type="ECO:0000313" key="7">
    <source>
        <dbReference type="Proteomes" id="UP001593833"/>
    </source>
</evidence>
<accession>A0ABV6YIY6</accession>
<gene>
    <name evidence="6" type="ORF">ACFL6M_01760</name>
</gene>